<evidence type="ECO:0000313" key="9">
    <source>
        <dbReference type="Proteomes" id="UP001524587"/>
    </source>
</evidence>
<evidence type="ECO:0000256" key="1">
    <source>
        <dbReference type="ARBA" id="ARBA00001942"/>
    </source>
</evidence>
<dbReference type="PANTHER" id="PTHR43742:SF10">
    <property type="entry name" value="TRIMETHYLAMINE-N-OXIDE REDUCTASE 2"/>
    <property type="match status" value="1"/>
</dbReference>
<dbReference type="EMBL" id="JAMSKV010000006">
    <property type="protein sequence ID" value="MCQ8278510.1"/>
    <property type="molecule type" value="Genomic_DNA"/>
</dbReference>
<dbReference type="Gene3D" id="3.40.228.10">
    <property type="entry name" value="Dimethylsulfoxide Reductase, domain 2"/>
    <property type="match status" value="1"/>
</dbReference>
<feature type="domain" description="Molybdopterin dinucleotide-binding" evidence="7">
    <location>
        <begin position="624"/>
        <end position="739"/>
    </location>
</feature>
<evidence type="ECO:0000313" key="8">
    <source>
        <dbReference type="EMBL" id="MCQ8278510.1"/>
    </source>
</evidence>
<accession>A0ABT1W6K5</accession>
<organism evidence="8 9">
    <name type="scientific">Endosaccharibacter trunci</name>
    <dbReference type="NCBI Taxonomy" id="2812733"/>
    <lineage>
        <taxon>Bacteria</taxon>
        <taxon>Pseudomonadati</taxon>
        <taxon>Pseudomonadota</taxon>
        <taxon>Alphaproteobacteria</taxon>
        <taxon>Acetobacterales</taxon>
        <taxon>Acetobacteraceae</taxon>
        <taxon>Endosaccharibacter</taxon>
    </lineage>
</organism>
<protein>
    <submittedName>
        <fullName evidence="8">Molybdopterin-dependent oxidoreductase</fullName>
    </submittedName>
</protein>
<dbReference type="Gene3D" id="3.90.55.10">
    <property type="entry name" value="Dimethylsulfoxide Reductase, domain 3"/>
    <property type="match status" value="1"/>
</dbReference>
<evidence type="ECO:0000256" key="3">
    <source>
        <dbReference type="ARBA" id="ARBA00022505"/>
    </source>
</evidence>
<evidence type="ECO:0000259" key="7">
    <source>
        <dbReference type="Pfam" id="PF01568"/>
    </source>
</evidence>
<dbReference type="InterPro" id="IPR006655">
    <property type="entry name" value="Mopterin_OxRdtase_prok_CS"/>
</dbReference>
<gene>
    <name evidence="8" type="ORF">NFI95_08605</name>
</gene>
<dbReference type="Proteomes" id="UP001524587">
    <property type="component" value="Unassembled WGS sequence"/>
</dbReference>
<reference evidence="8 9" key="1">
    <citation type="submission" date="2022-06" db="EMBL/GenBank/DDBJ databases">
        <title>Endosaccharibacter gen. nov., sp. nov., endophytic bacteria isolated from sugarcane.</title>
        <authorList>
            <person name="Pitiwittayakul N."/>
            <person name="Yukphan P."/>
            <person name="Charoenyingcharoen P."/>
            <person name="Tanasupawat S."/>
        </authorList>
    </citation>
    <scope>NUCLEOTIDE SEQUENCE [LARGE SCALE GENOMIC DNA]</scope>
    <source>
        <strain evidence="8 9">KSS8</strain>
    </source>
</reference>
<dbReference type="Pfam" id="PF00384">
    <property type="entry name" value="Molybdopterin"/>
    <property type="match status" value="1"/>
</dbReference>
<feature type="domain" description="Molybdopterin oxidoreductase" evidence="6">
    <location>
        <begin position="51"/>
        <end position="507"/>
    </location>
</feature>
<dbReference type="SUPFAM" id="SSF50692">
    <property type="entry name" value="ADC-like"/>
    <property type="match status" value="1"/>
</dbReference>
<dbReference type="InterPro" id="IPR006657">
    <property type="entry name" value="MoPterin_dinucl-bd_dom"/>
</dbReference>
<proteinExistence type="inferred from homology"/>
<evidence type="ECO:0000259" key="6">
    <source>
        <dbReference type="Pfam" id="PF00384"/>
    </source>
</evidence>
<comment type="cofactor">
    <cofactor evidence="1">
        <name>Mo-bis(molybdopterin guanine dinucleotide)</name>
        <dbReference type="ChEBI" id="CHEBI:60539"/>
    </cofactor>
</comment>
<dbReference type="CDD" id="cd02793">
    <property type="entry name" value="MopB_CT_DMSOR-BSOR-TMAOR"/>
    <property type="match status" value="1"/>
</dbReference>
<sequence length="765" mass="83532">MSRKRVYSAAHWGVYEVEQHNGAPVLHPLRDDPSPSPIGLDQLDESVQRLRVRKPSVRRGWLEHGPRAGGGGRGQEPFVEIGWDECLDRLAEELDRVRTEHGNAAIFGGSYGWSSAGRFHHAQSQLHRFLNMAGGYVRSVDSYSLGAANVLMPHIVAPMLELNATVTSWDVIMRHSRLFVTFGGVPAKNAQVSSGGAGRHRVPSGLRAAAQAGVRFVNISPVRDNIDTGGPVEWIPIRPNTDTAMMLALAYAMISRPDFDAKFVGRYCVGFAQFRAYVTGESDGQAKTPLWASDITGVPAARISALADEILENRTMLNAAWALQRAAHGEQPFWALVALAAVAGQIGLPGGGFAVGYGPMNLMGSAHPRFGGPTLNQGRNPVDAFIPVARVADMLLRPGDSFTYNGKTHTYPDIRMAWWAGGNPFHHHQDLNRLAAAFRRPDTLVVQEQFWTATARMADIVLPVTTTLERNDVGFSTREGLVIAMRQATPPVGESRDDHSILAAVARRLGFEAAFTENLDEMGWLRRLYDESRDKAGLAGIAMPPFEQFWDDGLIDLSPYDAPHVAFAAFRADPDRHPLQTPSGRIELYSERIASFGLQDCPGHAVWRPPFEWLGADAAERYPLHLISDQPATRLHSQLDHAPHSQAAKAAGREPCHISPQDAAKRGISDGDLVELFNDRGRCLSSAVVDAAVMQGVIRMATGAWLDMRGTLENNGNPNVLTLDRGASSLSQGCAAQTCLVEIRRVEDMVPQPVSYAAPPFVRRP</sequence>
<dbReference type="SUPFAM" id="SSF53706">
    <property type="entry name" value="Formate dehydrogenase/DMSO reductase, domains 1-3"/>
    <property type="match status" value="1"/>
</dbReference>
<evidence type="ECO:0000256" key="5">
    <source>
        <dbReference type="ARBA" id="ARBA00023002"/>
    </source>
</evidence>
<evidence type="ECO:0000256" key="4">
    <source>
        <dbReference type="ARBA" id="ARBA00022723"/>
    </source>
</evidence>
<dbReference type="InterPro" id="IPR006656">
    <property type="entry name" value="Mopterin_OxRdtase"/>
</dbReference>
<dbReference type="InterPro" id="IPR009010">
    <property type="entry name" value="Asp_de-COase-like_dom_sf"/>
</dbReference>
<dbReference type="PANTHER" id="PTHR43742">
    <property type="entry name" value="TRIMETHYLAMINE-N-OXIDE REDUCTASE"/>
    <property type="match status" value="1"/>
</dbReference>
<comment type="similarity">
    <text evidence="2">Belongs to the prokaryotic molybdopterin-containing oxidoreductase family.</text>
</comment>
<keyword evidence="4" id="KW-0479">Metal-binding</keyword>
<name>A0ABT1W6K5_9PROT</name>
<dbReference type="Gene3D" id="3.40.50.740">
    <property type="match status" value="1"/>
</dbReference>
<dbReference type="Pfam" id="PF01568">
    <property type="entry name" value="Molydop_binding"/>
    <property type="match status" value="1"/>
</dbReference>
<dbReference type="PROSITE" id="PS00490">
    <property type="entry name" value="MOLYBDOPTERIN_PROK_2"/>
    <property type="match status" value="1"/>
</dbReference>
<keyword evidence="3" id="KW-0500">Molybdenum</keyword>
<comment type="caution">
    <text evidence="8">The sequence shown here is derived from an EMBL/GenBank/DDBJ whole genome shotgun (WGS) entry which is preliminary data.</text>
</comment>
<dbReference type="Gene3D" id="2.40.40.20">
    <property type="match status" value="1"/>
</dbReference>
<keyword evidence="9" id="KW-1185">Reference proteome</keyword>
<keyword evidence="5" id="KW-0560">Oxidoreductase</keyword>
<dbReference type="RefSeq" id="WP_422863990.1">
    <property type="nucleotide sequence ID" value="NZ_JAMSKV010000006.1"/>
</dbReference>
<dbReference type="InterPro" id="IPR050612">
    <property type="entry name" value="Prok_Mopterin_Oxidored"/>
</dbReference>
<dbReference type="InterPro" id="IPR041954">
    <property type="entry name" value="CT_DMSOR/BSOR/TMAOR"/>
</dbReference>
<evidence type="ECO:0000256" key="2">
    <source>
        <dbReference type="ARBA" id="ARBA00010312"/>
    </source>
</evidence>